<dbReference type="InterPro" id="IPR001734">
    <property type="entry name" value="Na/solute_symporter"/>
</dbReference>
<keyword evidence="4" id="KW-1003">Cell membrane</keyword>
<dbReference type="InterPro" id="IPR051163">
    <property type="entry name" value="Sodium:Solute_Symporter_SSF"/>
</dbReference>
<dbReference type="PANTHER" id="PTHR42985:SF47">
    <property type="entry name" value="INTEGRAL MEMBRANE TRANSPORT PROTEIN"/>
    <property type="match status" value="1"/>
</dbReference>
<evidence type="ECO:0000256" key="12">
    <source>
        <dbReference type="SAM" id="Phobius"/>
    </source>
</evidence>
<evidence type="ECO:0000256" key="1">
    <source>
        <dbReference type="ARBA" id="ARBA00004651"/>
    </source>
</evidence>
<reference evidence="14" key="1">
    <citation type="submission" date="2024-03" db="EMBL/GenBank/DDBJ databases">
        <title>Chitinophaga horti sp. nov., isolated from garden soil.</title>
        <authorList>
            <person name="Lee D.S."/>
            <person name="Han D.M."/>
            <person name="Baek J.H."/>
            <person name="Choi D.G."/>
            <person name="Jeon J.H."/>
            <person name="Jeon C.O."/>
        </authorList>
    </citation>
    <scope>NUCLEOTIDE SEQUENCE [LARGE SCALE GENOMIC DNA]</scope>
    <source>
        <strain evidence="14">GPA1</strain>
    </source>
</reference>
<evidence type="ECO:0000256" key="7">
    <source>
        <dbReference type="ARBA" id="ARBA00023053"/>
    </source>
</evidence>
<feature type="transmembrane region" description="Helical" evidence="12">
    <location>
        <begin position="155"/>
        <end position="173"/>
    </location>
</feature>
<evidence type="ECO:0000256" key="9">
    <source>
        <dbReference type="ARBA" id="ARBA00023136"/>
    </source>
</evidence>
<evidence type="ECO:0000256" key="8">
    <source>
        <dbReference type="ARBA" id="ARBA00023065"/>
    </source>
</evidence>
<sequence length="497" mass="55563">MSPISPGLFVLFIASYFILLLMVSYFTTRKVDEQSYFIGNRNSVWYLVAIGMISDSLSGVTFISVPGKVEVASFSYLQTILGYILGYVVIATVLLPLYYNRNLTSIYTYLQQRFGPVTQKTGAMFFILSRLVGAAARLFLVAGVLQLFVFDYYNIPFALSVSIMILLMLVYTYRGGIKTLVWTDAMQSTFLLLAVVLTIFVICRDLNWGLGDLVSNVVSSPHSRTFFWDWKASNFFPKEFFGGMMIAVTMTGLDQNMMQKNLSCRSLKEAQKNIYSFSIMQLVVNVFFLSLGILLYQYLHANNIPMPLTAKGAPATDQVFPLLALQHLGTFASVIFIVGLTAATFSSADSVLTTLTTSFYIDILGYPTDGIDARRKRIKNMIHIGCAVALLLTILLFREFNNDAIIDSVLFLATITYGPMLGLFAFGILNKRPILDYGSLIVCLIAPLLCFFLKQYSAEWLGGYKFGNELLIVNGLFTYIGLWLFSRKKADALPALQ</sequence>
<dbReference type="PANTHER" id="PTHR42985">
    <property type="entry name" value="SODIUM-COUPLED MONOCARBOXYLATE TRANSPORTER"/>
    <property type="match status" value="1"/>
</dbReference>
<evidence type="ECO:0000256" key="5">
    <source>
        <dbReference type="ARBA" id="ARBA00022692"/>
    </source>
</evidence>
<dbReference type="Proteomes" id="UP001485459">
    <property type="component" value="Chromosome"/>
</dbReference>
<evidence type="ECO:0000256" key="3">
    <source>
        <dbReference type="ARBA" id="ARBA00022448"/>
    </source>
</evidence>
<keyword evidence="7" id="KW-0915">Sodium</keyword>
<feature type="transmembrane region" description="Helical" evidence="12">
    <location>
        <begin position="6"/>
        <end position="23"/>
    </location>
</feature>
<proteinExistence type="inferred from homology"/>
<dbReference type="PROSITE" id="PS50283">
    <property type="entry name" value="NA_SOLUT_SYMP_3"/>
    <property type="match status" value="1"/>
</dbReference>
<protein>
    <submittedName>
        <fullName evidence="13">Sodium:solute symporter</fullName>
    </submittedName>
</protein>
<dbReference type="EMBL" id="CP149822">
    <property type="protein sequence ID" value="WZN39814.1"/>
    <property type="molecule type" value="Genomic_DNA"/>
</dbReference>
<feature type="transmembrane region" description="Helical" evidence="12">
    <location>
        <begin position="44"/>
        <end position="65"/>
    </location>
</feature>
<evidence type="ECO:0000256" key="11">
    <source>
        <dbReference type="RuleBase" id="RU362091"/>
    </source>
</evidence>
<evidence type="ECO:0000256" key="6">
    <source>
        <dbReference type="ARBA" id="ARBA00022989"/>
    </source>
</evidence>
<keyword evidence="14" id="KW-1185">Reference proteome</keyword>
<name>A0ABZ2YLM2_9BACT</name>
<dbReference type="CDD" id="cd10326">
    <property type="entry name" value="SLC5sbd_NIS-like"/>
    <property type="match status" value="1"/>
</dbReference>
<evidence type="ECO:0000313" key="14">
    <source>
        <dbReference type="Proteomes" id="UP001485459"/>
    </source>
</evidence>
<feature type="transmembrane region" description="Helical" evidence="12">
    <location>
        <begin position="274"/>
        <end position="299"/>
    </location>
</feature>
<keyword evidence="8" id="KW-0406">Ion transport</keyword>
<organism evidence="13 14">
    <name type="scientific">Chitinophaga pollutisoli</name>
    <dbReference type="NCBI Taxonomy" id="3133966"/>
    <lineage>
        <taxon>Bacteria</taxon>
        <taxon>Pseudomonadati</taxon>
        <taxon>Bacteroidota</taxon>
        <taxon>Chitinophagia</taxon>
        <taxon>Chitinophagales</taxon>
        <taxon>Chitinophagaceae</taxon>
        <taxon>Chitinophaga</taxon>
    </lineage>
</organism>
<feature type="transmembrane region" description="Helical" evidence="12">
    <location>
        <begin position="235"/>
        <end position="253"/>
    </location>
</feature>
<feature type="transmembrane region" description="Helical" evidence="12">
    <location>
        <begin position="381"/>
        <end position="397"/>
    </location>
</feature>
<feature type="transmembrane region" description="Helical" evidence="12">
    <location>
        <begin position="80"/>
        <end position="100"/>
    </location>
</feature>
<keyword evidence="3" id="KW-0813">Transport</keyword>
<accession>A0ABZ2YLM2</accession>
<evidence type="ECO:0000256" key="4">
    <source>
        <dbReference type="ARBA" id="ARBA00022475"/>
    </source>
</evidence>
<feature type="transmembrane region" description="Helical" evidence="12">
    <location>
        <begin position="434"/>
        <end position="454"/>
    </location>
</feature>
<keyword evidence="5 12" id="KW-0812">Transmembrane</keyword>
<comment type="subcellular location">
    <subcellularLocation>
        <location evidence="1">Cell membrane</location>
        <topology evidence="1">Multi-pass membrane protein</topology>
    </subcellularLocation>
</comment>
<dbReference type="Gene3D" id="1.20.1730.10">
    <property type="entry name" value="Sodium/glucose cotransporter"/>
    <property type="match status" value="1"/>
</dbReference>
<keyword evidence="9 12" id="KW-0472">Membrane</keyword>
<gene>
    <name evidence="13" type="ORF">WJU16_17690</name>
</gene>
<evidence type="ECO:0000313" key="13">
    <source>
        <dbReference type="EMBL" id="WZN39814.1"/>
    </source>
</evidence>
<feature type="transmembrane region" description="Helical" evidence="12">
    <location>
        <begin position="319"/>
        <end position="345"/>
    </location>
</feature>
<dbReference type="Pfam" id="PF00474">
    <property type="entry name" value="SSF"/>
    <property type="match status" value="1"/>
</dbReference>
<feature type="transmembrane region" description="Helical" evidence="12">
    <location>
        <begin position="185"/>
        <end position="202"/>
    </location>
</feature>
<dbReference type="InterPro" id="IPR038377">
    <property type="entry name" value="Na/Glc_symporter_sf"/>
</dbReference>
<feature type="transmembrane region" description="Helical" evidence="12">
    <location>
        <begin position="466"/>
        <end position="485"/>
    </location>
</feature>
<evidence type="ECO:0000256" key="10">
    <source>
        <dbReference type="ARBA" id="ARBA00023201"/>
    </source>
</evidence>
<dbReference type="RefSeq" id="WP_341834782.1">
    <property type="nucleotide sequence ID" value="NZ_CP149822.1"/>
</dbReference>
<feature type="transmembrane region" description="Helical" evidence="12">
    <location>
        <begin position="121"/>
        <end position="149"/>
    </location>
</feature>
<comment type="similarity">
    <text evidence="2 11">Belongs to the sodium:solute symporter (SSF) (TC 2.A.21) family.</text>
</comment>
<keyword evidence="6 12" id="KW-1133">Transmembrane helix</keyword>
<keyword evidence="10" id="KW-0739">Sodium transport</keyword>
<feature type="transmembrane region" description="Helical" evidence="12">
    <location>
        <begin position="409"/>
        <end position="429"/>
    </location>
</feature>
<evidence type="ECO:0000256" key="2">
    <source>
        <dbReference type="ARBA" id="ARBA00006434"/>
    </source>
</evidence>